<feature type="chain" id="PRO_5041386421" evidence="2">
    <location>
        <begin position="21"/>
        <end position="204"/>
    </location>
</feature>
<accession>A0AA38Y3N2</accession>
<evidence type="ECO:0000313" key="4">
    <source>
        <dbReference type="Proteomes" id="UP001172681"/>
    </source>
</evidence>
<keyword evidence="2" id="KW-0732">Signal</keyword>
<dbReference type="AlphaFoldDB" id="A0AA38Y3N2"/>
<protein>
    <submittedName>
        <fullName evidence="3">Uncharacterized protein</fullName>
    </submittedName>
</protein>
<evidence type="ECO:0000313" key="3">
    <source>
        <dbReference type="EMBL" id="KAJ9633406.1"/>
    </source>
</evidence>
<organism evidence="3 4">
    <name type="scientific">Knufia peltigerae</name>
    <dbReference type="NCBI Taxonomy" id="1002370"/>
    <lineage>
        <taxon>Eukaryota</taxon>
        <taxon>Fungi</taxon>
        <taxon>Dikarya</taxon>
        <taxon>Ascomycota</taxon>
        <taxon>Pezizomycotina</taxon>
        <taxon>Eurotiomycetes</taxon>
        <taxon>Chaetothyriomycetidae</taxon>
        <taxon>Chaetothyriales</taxon>
        <taxon>Trichomeriaceae</taxon>
        <taxon>Knufia</taxon>
    </lineage>
</organism>
<dbReference type="Proteomes" id="UP001172681">
    <property type="component" value="Unassembled WGS sequence"/>
</dbReference>
<feature type="region of interest" description="Disordered" evidence="1">
    <location>
        <begin position="126"/>
        <end position="173"/>
    </location>
</feature>
<feature type="signal peptide" evidence="2">
    <location>
        <begin position="1"/>
        <end position="20"/>
    </location>
</feature>
<feature type="compositionally biased region" description="Low complexity" evidence="1">
    <location>
        <begin position="134"/>
        <end position="173"/>
    </location>
</feature>
<sequence length="204" mass="19557">MRVSIPLFGSLSMLLLQVKAQDSSDEGGQTITGGISGNGGTVIIDGTTVSNCPGEVLSTSTGSLNGVFCCIEEDPSTVSASMCAGYPFCSDSTAVAMSINTPSCVTMIPATASNYDQLVASATSSVGNGGSNGGSSTAAASPGSTTSSGPQETSAQSSGSQSASATATSSTSGNAAAGMAKVPLGWMCVGTGLGALAGVLAAVI</sequence>
<keyword evidence="4" id="KW-1185">Reference proteome</keyword>
<evidence type="ECO:0000256" key="2">
    <source>
        <dbReference type="SAM" id="SignalP"/>
    </source>
</evidence>
<dbReference type="EMBL" id="JAPDRN010000046">
    <property type="protein sequence ID" value="KAJ9633406.1"/>
    <property type="molecule type" value="Genomic_DNA"/>
</dbReference>
<reference evidence="3" key="1">
    <citation type="submission" date="2022-10" db="EMBL/GenBank/DDBJ databases">
        <title>Culturing micro-colonial fungi from biological soil crusts in the Mojave desert and describing Neophaeococcomyces mojavensis, and introducing the new genera and species Taxawa tesnikishii.</title>
        <authorList>
            <person name="Kurbessoian T."/>
            <person name="Stajich J.E."/>
        </authorList>
    </citation>
    <scope>NUCLEOTIDE SEQUENCE</scope>
    <source>
        <strain evidence="3">TK_35</strain>
    </source>
</reference>
<gene>
    <name evidence="3" type="ORF">H2204_006956</name>
</gene>
<proteinExistence type="predicted"/>
<name>A0AA38Y3N2_9EURO</name>
<evidence type="ECO:0000256" key="1">
    <source>
        <dbReference type="SAM" id="MobiDB-lite"/>
    </source>
</evidence>
<comment type="caution">
    <text evidence="3">The sequence shown here is derived from an EMBL/GenBank/DDBJ whole genome shotgun (WGS) entry which is preliminary data.</text>
</comment>